<dbReference type="InterPro" id="IPR046029">
    <property type="entry name" value="DUF5987"/>
</dbReference>
<protein>
    <submittedName>
        <fullName evidence="1">Regulator</fullName>
    </submittedName>
</protein>
<keyword evidence="2" id="KW-1185">Reference proteome</keyword>
<sequence>MPVGSRIPDQQDYRTMTLEAFADTIVPGEKRSPDDQAVAGASTGGGAVQAGAIELLETPATGLSNALDDYEQALNRHARAYAQEHGRPLDDAVPPFVALPFADRTGLVRTLTGPDHPERELWVLLALFSNMAYDTAAHLHTADAIAAGHPGLTAMGFMDPDADGLWRFSDFSYRRQLAEPHPGTTSTGSPA</sequence>
<accession>A0A372ZPD0</accession>
<dbReference type="EMBL" id="QVIG01000001">
    <property type="protein sequence ID" value="RGD57260.1"/>
    <property type="molecule type" value="Genomic_DNA"/>
</dbReference>
<organism evidence="1 2">
    <name type="scientific">Kitasatospora xanthocidica</name>
    <dbReference type="NCBI Taxonomy" id="83382"/>
    <lineage>
        <taxon>Bacteria</taxon>
        <taxon>Bacillati</taxon>
        <taxon>Actinomycetota</taxon>
        <taxon>Actinomycetes</taxon>
        <taxon>Kitasatosporales</taxon>
        <taxon>Streptomycetaceae</taxon>
        <taxon>Kitasatospora</taxon>
    </lineage>
</organism>
<dbReference type="Pfam" id="PF19449">
    <property type="entry name" value="DUF5987"/>
    <property type="match status" value="1"/>
</dbReference>
<comment type="caution">
    <text evidence="1">The sequence shown here is derived from an EMBL/GenBank/DDBJ whole genome shotgun (WGS) entry which is preliminary data.</text>
</comment>
<evidence type="ECO:0000313" key="2">
    <source>
        <dbReference type="Proteomes" id="UP000263377"/>
    </source>
</evidence>
<reference evidence="1 2" key="1">
    <citation type="submission" date="2018-08" db="EMBL/GenBank/DDBJ databases">
        <title>Diversity &amp; Physiological Properties of Lignin-Decomposing Actinobacteria from Soil.</title>
        <authorList>
            <person name="Roh S.G."/>
            <person name="Kim S.B."/>
        </authorList>
    </citation>
    <scope>NUCLEOTIDE SEQUENCE [LARGE SCALE GENOMIC DNA]</scope>
    <source>
        <strain evidence="1 2">MMS17-GH009</strain>
    </source>
</reference>
<dbReference type="Proteomes" id="UP000263377">
    <property type="component" value="Unassembled WGS sequence"/>
</dbReference>
<gene>
    <name evidence="1" type="ORF">DR950_05130</name>
</gene>
<proteinExistence type="predicted"/>
<dbReference type="AlphaFoldDB" id="A0A372ZPD0"/>
<name>A0A372ZPD0_9ACTN</name>
<evidence type="ECO:0000313" key="1">
    <source>
        <dbReference type="EMBL" id="RGD57260.1"/>
    </source>
</evidence>